<evidence type="ECO:0000256" key="2">
    <source>
        <dbReference type="SAM" id="MobiDB-lite"/>
    </source>
</evidence>
<dbReference type="EMBL" id="JBEYRS010000012">
    <property type="protein sequence ID" value="MEW2365644.1"/>
    <property type="molecule type" value="Genomic_DNA"/>
</dbReference>
<keyword evidence="4" id="KW-1185">Reference proteome</keyword>
<dbReference type="RefSeq" id="WP_359780917.1">
    <property type="nucleotide sequence ID" value="NZ_JBEYRR010000008.1"/>
</dbReference>
<evidence type="ECO:0000313" key="3">
    <source>
        <dbReference type="EMBL" id="MEW2365644.1"/>
    </source>
</evidence>
<name>A0ABV3M377_9ACTN</name>
<protein>
    <submittedName>
        <fullName evidence="3">Uncharacterized protein</fullName>
    </submittedName>
</protein>
<keyword evidence="1" id="KW-0175">Coiled coil</keyword>
<accession>A0ABV3M377</accession>
<evidence type="ECO:0000256" key="1">
    <source>
        <dbReference type="SAM" id="Coils"/>
    </source>
</evidence>
<reference evidence="3 4" key="1">
    <citation type="submission" date="2024-06" db="EMBL/GenBank/DDBJ databases">
        <title>The Natural Products Discovery Center: Release of the First 8490 Sequenced Strains for Exploring Actinobacteria Biosynthetic Diversity.</title>
        <authorList>
            <person name="Kalkreuter E."/>
            <person name="Kautsar S.A."/>
            <person name="Yang D."/>
            <person name="Bader C.D."/>
            <person name="Teijaro C.N."/>
            <person name="Fluegel L."/>
            <person name="Davis C.M."/>
            <person name="Simpson J.R."/>
            <person name="Lauterbach L."/>
            <person name="Steele A.D."/>
            <person name="Gui C."/>
            <person name="Meng S."/>
            <person name="Li G."/>
            <person name="Viehrig K."/>
            <person name="Ye F."/>
            <person name="Su P."/>
            <person name="Kiefer A.F."/>
            <person name="Nichols A."/>
            <person name="Cepeda A.J."/>
            <person name="Yan W."/>
            <person name="Fan B."/>
            <person name="Jiang Y."/>
            <person name="Adhikari A."/>
            <person name="Zheng C.-J."/>
            <person name="Schuster L."/>
            <person name="Cowan T.M."/>
            <person name="Smanski M.J."/>
            <person name="Chevrette M.G."/>
            <person name="De Carvalho L.P.S."/>
            <person name="Shen B."/>
        </authorList>
    </citation>
    <scope>NUCLEOTIDE SEQUENCE [LARGE SCALE GENOMIC DNA]</scope>
    <source>
        <strain evidence="3 4">NPDC047833</strain>
    </source>
</reference>
<feature type="region of interest" description="Disordered" evidence="2">
    <location>
        <begin position="72"/>
        <end position="91"/>
    </location>
</feature>
<sequence length="91" mass="10166">MTDILTATEVELLRRQVDRLTAELVDMQRQNGDLRELATRQDERLRVVQSMNEAAYKEAYNAAAGPHFCHGKPFGARPRPGIRDLANGGTS</sequence>
<gene>
    <name evidence="3" type="ORF">AB0887_27300</name>
</gene>
<feature type="coiled-coil region" evidence="1">
    <location>
        <begin position="10"/>
        <end position="37"/>
    </location>
</feature>
<comment type="caution">
    <text evidence="3">The sequence shown here is derived from an EMBL/GenBank/DDBJ whole genome shotgun (WGS) entry which is preliminary data.</text>
</comment>
<dbReference type="Proteomes" id="UP001553843">
    <property type="component" value="Unassembled WGS sequence"/>
</dbReference>
<evidence type="ECO:0000313" key="4">
    <source>
        <dbReference type="Proteomes" id="UP001553843"/>
    </source>
</evidence>
<organism evidence="3 4">
    <name type="scientific">Streptomyces huasconensis</name>
    <dbReference type="NCBI Taxonomy" id="1854574"/>
    <lineage>
        <taxon>Bacteria</taxon>
        <taxon>Bacillati</taxon>
        <taxon>Actinomycetota</taxon>
        <taxon>Actinomycetes</taxon>
        <taxon>Kitasatosporales</taxon>
        <taxon>Streptomycetaceae</taxon>
        <taxon>Streptomyces</taxon>
    </lineage>
</organism>
<proteinExistence type="predicted"/>